<gene>
    <name evidence="2" type="ORF">JQX14_22210</name>
</gene>
<evidence type="ECO:0000259" key="1">
    <source>
        <dbReference type="Pfam" id="PF00656"/>
    </source>
</evidence>
<evidence type="ECO:0000313" key="2">
    <source>
        <dbReference type="EMBL" id="MBM2357268.1"/>
    </source>
</evidence>
<dbReference type="EMBL" id="JAFBWN010000032">
    <property type="protein sequence ID" value="MBM2357268.1"/>
    <property type="molecule type" value="Genomic_DNA"/>
</dbReference>
<dbReference type="PANTHER" id="PTHR48104">
    <property type="entry name" value="METACASPASE-4"/>
    <property type="match status" value="1"/>
</dbReference>
<dbReference type="GO" id="GO:0006508">
    <property type="term" value="P:proteolysis"/>
    <property type="evidence" value="ECO:0007669"/>
    <property type="project" value="InterPro"/>
</dbReference>
<comment type="caution">
    <text evidence="2">The sequence shown here is derived from an EMBL/GenBank/DDBJ whole genome shotgun (WGS) entry which is preliminary data.</text>
</comment>
<protein>
    <submittedName>
        <fullName evidence="2">Caspase family protein</fullName>
    </submittedName>
</protein>
<dbReference type="PANTHER" id="PTHR48104:SF30">
    <property type="entry name" value="METACASPASE-1"/>
    <property type="match status" value="1"/>
</dbReference>
<dbReference type="GO" id="GO:0005737">
    <property type="term" value="C:cytoplasm"/>
    <property type="evidence" value="ECO:0007669"/>
    <property type="project" value="TreeGrafter"/>
</dbReference>
<name>A0A9Q2NT51_9RHOB</name>
<accession>A0A9Q2NT51</accession>
<organism evidence="2 3">
    <name type="scientific">Pseudosulfitobacter pseudonitzschiae</name>
    <dbReference type="NCBI Taxonomy" id="1402135"/>
    <lineage>
        <taxon>Bacteria</taxon>
        <taxon>Pseudomonadati</taxon>
        <taxon>Pseudomonadota</taxon>
        <taxon>Alphaproteobacteria</taxon>
        <taxon>Rhodobacterales</taxon>
        <taxon>Roseobacteraceae</taxon>
        <taxon>Pseudosulfitobacter</taxon>
    </lineage>
</organism>
<dbReference type="InterPro" id="IPR050452">
    <property type="entry name" value="Metacaspase"/>
</dbReference>
<dbReference type="GO" id="GO:0004197">
    <property type="term" value="F:cysteine-type endopeptidase activity"/>
    <property type="evidence" value="ECO:0007669"/>
    <property type="project" value="InterPro"/>
</dbReference>
<dbReference type="Pfam" id="PF00656">
    <property type="entry name" value="Peptidase_C14"/>
    <property type="match status" value="1"/>
</dbReference>
<dbReference type="Proteomes" id="UP000809337">
    <property type="component" value="Unassembled WGS sequence"/>
</dbReference>
<dbReference type="InterPro" id="IPR029030">
    <property type="entry name" value="Caspase-like_dom_sf"/>
</dbReference>
<reference evidence="2" key="1">
    <citation type="submission" date="2021-01" db="EMBL/GenBank/DDBJ databases">
        <title>Diatom-associated Roseobacters Show Island Model of Population Structure.</title>
        <authorList>
            <person name="Qu L."/>
            <person name="Feng X."/>
            <person name="Chen Y."/>
            <person name="Li L."/>
            <person name="Wang X."/>
            <person name="Hu Z."/>
            <person name="Wang H."/>
            <person name="Luo H."/>
        </authorList>
    </citation>
    <scope>NUCLEOTIDE SEQUENCE</scope>
    <source>
        <strain evidence="2">SM26-45</strain>
    </source>
</reference>
<proteinExistence type="predicted"/>
<evidence type="ECO:0000313" key="3">
    <source>
        <dbReference type="Proteomes" id="UP000809337"/>
    </source>
</evidence>
<dbReference type="InterPro" id="IPR011600">
    <property type="entry name" value="Pept_C14_caspase"/>
</dbReference>
<dbReference type="Gene3D" id="3.40.50.1460">
    <property type="match status" value="1"/>
</dbReference>
<dbReference type="SUPFAM" id="SSF52129">
    <property type="entry name" value="Caspase-like"/>
    <property type="match status" value="1"/>
</dbReference>
<sequence>MTRLIPLLLALWPLGTQAETRAVLVGVGDYLYLDADLQGPVNDVGLMADTLMRRGVAAAAITVLSDAAARVPDGAVRGLPDRVAILDALGGAIAASGPGDTVVFYFSGHGAQAPDLNGDEGGGMDEIFLPRDTRGWNGGIGAVENAILDDEFGTFTEQAAAQGVQLVAILDACHSGTGFRAGPETDVRARYITPAQLGLPDDQVSDAAGQGQAPAGDYVFLYAAQSDQRAFEYPVGDARLWHGDFTRALTSVMQEVPDITYTALVQAAAARMRTAGGQAAQTPDVEGPLAGAPVIGGDAPGLLRMQVDGQTLRAGLLAGVTKGSIVALYAGQLDDTPAGQAEVTQVRATEADLRYIEPFPTEKVAYAQITDRALDTSIALNFSAEAQAHLADGFDALAARVDVPLDAANPSHRVVWDGAQFALIGPDGVLDAGGDGTSIRLGAGDTDALEQRIGLAVGRLRLEKALAQMAQGAVKTGFALGPTGPTVSFTLTAGRMRGGKCATPDGTPQPVTGRASAHSCDVLGLRYDNTTGGMQDVTVLYINADNSIDTLWPTRNLSNRIEAGGSQQMDFALVADAVLHEQVIVVSVPADPGSMRTTLAFLGGGGLPASSMGAVAEYMASVTDPAQSRGFSLKPKGADLSVHRLDLTLTPFQTGD</sequence>
<feature type="domain" description="Peptidase C14 caspase" evidence="1">
    <location>
        <begin position="21"/>
        <end position="285"/>
    </location>
</feature>
<dbReference type="AlphaFoldDB" id="A0A9Q2NT51"/>
<dbReference type="RefSeq" id="WP_231036006.1">
    <property type="nucleotide sequence ID" value="NZ_JAJNGX010000033.1"/>
</dbReference>